<feature type="compositionally biased region" description="Basic and acidic residues" evidence="1">
    <location>
        <begin position="179"/>
        <end position="205"/>
    </location>
</feature>
<evidence type="ECO:0000256" key="3">
    <source>
        <dbReference type="SAM" id="SignalP"/>
    </source>
</evidence>
<keyword evidence="3" id="KW-0732">Signal</keyword>
<evidence type="ECO:0000256" key="1">
    <source>
        <dbReference type="SAM" id="MobiDB-lite"/>
    </source>
</evidence>
<keyword evidence="5" id="KW-1185">Reference proteome</keyword>
<evidence type="ECO:0000313" key="4">
    <source>
        <dbReference type="EMBL" id="CAG9788152.1"/>
    </source>
</evidence>
<dbReference type="OrthoDB" id="6364622at2759"/>
<gene>
    <name evidence="4" type="ORF">DIATSA_LOCUS5985</name>
</gene>
<feature type="region of interest" description="Disordered" evidence="1">
    <location>
        <begin position="179"/>
        <end position="219"/>
    </location>
</feature>
<dbReference type="AlphaFoldDB" id="A0A9N9WE45"/>
<dbReference type="EMBL" id="OU893350">
    <property type="protein sequence ID" value="CAG9788152.1"/>
    <property type="molecule type" value="Genomic_DNA"/>
</dbReference>
<keyword evidence="2" id="KW-0812">Transmembrane</keyword>
<reference evidence="4" key="2">
    <citation type="submission" date="2022-10" db="EMBL/GenBank/DDBJ databases">
        <authorList>
            <consortium name="ENA_rothamsted_submissions"/>
            <consortium name="culmorum"/>
            <person name="King R."/>
        </authorList>
    </citation>
    <scope>NUCLEOTIDE SEQUENCE</scope>
</reference>
<feature type="compositionally biased region" description="Basic residues" evidence="1">
    <location>
        <begin position="79"/>
        <end position="90"/>
    </location>
</feature>
<evidence type="ECO:0000313" key="5">
    <source>
        <dbReference type="Proteomes" id="UP001153714"/>
    </source>
</evidence>
<keyword evidence="2" id="KW-0472">Membrane</keyword>
<organism evidence="4 5">
    <name type="scientific">Diatraea saccharalis</name>
    <name type="common">sugarcane borer</name>
    <dbReference type="NCBI Taxonomy" id="40085"/>
    <lineage>
        <taxon>Eukaryota</taxon>
        <taxon>Metazoa</taxon>
        <taxon>Ecdysozoa</taxon>
        <taxon>Arthropoda</taxon>
        <taxon>Hexapoda</taxon>
        <taxon>Insecta</taxon>
        <taxon>Pterygota</taxon>
        <taxon>Neoptera</taxon>
        <taxon>Endopterygota</taxon>
        <taxon>Lepidoptera</taxon>
        <taxon>Glossata</taxon>
        <taxon>Ditrysia</taxon>
        <taxon>Pyraloidea</taxon>
        <taxon>Crambidae</taxon>
        <taxon>Crambinae</taxon>
        <taxon>Diatraea</taxon>
    </lineage>
</organism>
<evidence type="ECO:0000256" key="2">
    <source>
        <dbReference type="SAM" id="Phobius"/>
    </source>
</evidence>
<reference evidence="4" key="1">
    <citation type="submission" date="2021-12" db="EMBL/GenBank/DDBJ databases">
        <authorList>
            <person name="King R."/>
        </authorList>
    </citation>
    <scope>NUCLEOTIDE SEQUENCE</scope>
</reference>
<sequence length="1124" mass="128952">MGMTWKITMPLLSTLAALVIIVHSAEEDAERDYRYELRPKALDMRPSDYGQTWRMAEPLIQQSINVDTWNDDTQEASLVRRRPGRKRKRRPPADSADDEAPRNKYIIKVDEKIPIRQNYEPLPEDDAEMPRRRRKRIRPNRWRDEPVNEDAPIRRRLQKRKRPSLDNWPILSEFGEFGRDTKEDREIEDGRNTKDDGDIDNDRYTEVAQDDDEKYTKDTSDLNHKRVDADDEYIDKEIKLHMPRPKSKFSLTGKVEDESQFMLKEDKFLSEFSMEIMNPTDKNEKKSQEFINLQNKINEKSPTIPSNMDIAQDQNPINPQTLKNILKRSNGTSLSEILQRHNLTLADLLSGKENAISVLRSEELIETHKNVSMSGESVENKLFQPKTDSKVALRKNIKQTNGNTEKQYDREFNESNNRKSDRILSKEEYLLSEKEKINAREEKKIIKNLGNSNNMNNTLTISEVKNIQNLSINTNSTPAILAKRRFSGGIRRKLRMRPMLSNYKSQLNRDLIALSARRYSHHNRRNTTKAKEWKDMLPLMPNLNITDEVNVDDENTPAPKSDTEETTTTLLDTESLTTSTITDIVDMDNDAYDPPITTTEEAETTTIVLEILESEMPASITERPIITPIVRTVSGPGMRRQSYNNRLKKKRLKHKTATTEPPPNDVKNFLNIGDYVSSSEFIPRTQLPKFTSTIDIKEAVTELEDFMTTETMSPINNEIKTKKPYLHALTSKATTVTDYPTIITTEETAKIEIEEILSDTTTSDKLSKILKERNMTLNELLEHRERGSSHVHLADIFHNASREPNPPEPFLTKSLLEPISKETYPLRALLDANSHDTTTKSSTNDLISLVNHVTIPVTMAFGNNVNENAENMGIMSLFNNFTKDADITERTTLQKDSEGTLYKSTIINVNATDDDSETRGSRMISDDQDMVSWNEIFAMVRKHNRSTDLDKSNKERHLSTTHNNVTFGTDADGDGLIVHEDLQHASEIESNAVSGSLEKVEFDSYESGEILHDHSRIPNNLPSSAKSVTVATASLVGLAMILFLLTYTVLKWKQQKSRQRKNNFHNERIPSPVFENRKIKKNCSSRSISPMLPTSNIYTMSTLETQNGKESPEYMWDTLRKPFQ</sequence>
<feature type="signal peptide" evidence="3">
    <location>
        <begin position="1"/>
        <end position="24"/>
    </location>
</feature>
<keyword evidence="2" id="KW-1133">Transmembrane helix</keyword>
<feature type="transmembrane region" description="Helical" evidence="2">
    <location>
        <begin position="1028"/>
        <end position="1050"/>
    </location>
</feature>
<name>A0A9N9WE45_9NEOP</name>
<feature type="chain" id="PRO_5040301459" evidence="3">
    <location>
        <begin position="25"/>
        <end position="1124"/>
    </location>
</feature>
<protein>
    <submittedName>
        <fullName evidence="4">Uncharacterized protein</fullName>
    </submittedName>
</protein>
<dbReference type="Proteomes" id="UP001153714">
    <property type="component" value="Chromosome 19"/>
</dbReference>
<feature type="region of interest" description="Disordered" evidence="1">
    <location>
        <begin position="66"/>
        <end position="105"/>
    </location>
</feature>
<accession>A0A9N9WE45</accession>
<proteinExistence type="predicted"/>